<accession>A0A804IJD9</accession>
<dbReference type="EMBL" id="HG996469">
    <property type="protein sequence ID" value="CAG1840776.1"/>
    <property type="molecule type" value="Genomic_DNA"/>
</dbReference>
<reference evidence="1" key="1">
    <citation type="submission" date="2021-03" db="EMBL/GenBank/DDBJ databases">
        <authorList>
            <consortium name="Genoscope - CEA"/>
            <person name="William W."/>
        </authorList>
    </citation>
    <scope>NUCLEOTIDE SEQUENCE</scope>
    <source>
        <strain evidence="1">Doubled-haploid Pahang</strain>
    </source>
</reference>
<name>A0A804IJD9_MUSAM</name>
<protein>
    <submittedName>
        <fullName evidence="1">(wild Malaysian banana) hypothetical protein</fullName>
    </submittedName>
</protein>
<dbReference type="EnsemblPlants" id="Ma04_t00320.1">
    <property type="protein sequence ID" value="Ma04_p00320.1"/>
    <property type="gene ID" value="Ma04_g00320"/>
</dbReference>
<evidence type="ECO:0000313" key="3">
    <source>
        <dbReference type="Proteomes" id="UP000012960"/>
    </source>
</evidence>
<evidence type="ECO:0000313" key="1">
    <source>
        <dbReference type="EMBL" id="CAG1840776.1"/>
    </source>
</evidence>
<gene>
    <name evidence="1" type="ORF">GSMUA_105700.1</name>
</gene>
<evidence type="ECO:0000313" key="2">
    <source>
        <dbReference type="EnsemblPlants" id="Ma04_p00320.1"/>
    </source>
</evidence>
<dbReference type="Gramene" id="Ma04_t00320.1">
    <property type="protein sequence ID" value="Ma04_p00320.1"/>
    <property type="gene ID" value="Ma04_g00320"/>
</dbReference>
<dbReference type="AlphaFoldDB" id="A0A804IJD9"/>
<sequence length="125" mass="13742">MRAKVETSELYLDLGLTIHRVKEAKARAEEAQDMAIATKDEATESVAKGEERVCGGDFKVLADRCYQFVRVGGSPVLQSHPVGDIPCVCKHTTKPMDRFIGMKKVVLVSKCFGRPLERGTKCGSK</sequence>
<proteinExistence type="predicted"/>
<dbReference type="Proteomes" id="UP000012960">
    <property type="component" value="Unplaced"/>
</dbReference>
<reference evidence="2" key="2">
    <citation type="submission" date="2021-05" db="UniProtKB">
        <authorList>
            <consortium name="EnsemblPlants"/>
        </authorList>
    </citation>
    <scope>IDENTIFICATION</scope>
    <source>
        <strain evidence="2">subsp. malaccensis</strain>
    </source>
</reference>
<keyword evidence="3" id="KW-1185">Reference proteome</keyword>
<dbReference type="InParanoid" id="A0A804IJD9"/>
<organism evidence="2 3">
    <name type="scientific">Musa acuminata subsp. malaccensis</name>
    <name type="common">Wild banana</name>
    <name type="synonym">Musa malaccensis</name>
    <dbReference type="NCBI Taxonomy" id="214687"/>
    <lineage>
        <taxon>Eukaryota</taxon>
        <taxon>Viridiplantae</taxon>
        <taxon>Streptophyta</taxon>
        <taxon>Embryophyta</taxon>
        <taxon>Tracheophyta</taxon>
        <taxon>Spermatophyta</taxon>
        <taxon>Magnoliopsida</taxon>
        <taxon>Liliopsida</taxon>
        <taxon>Zingiberales</taxon>
        <taxon>Musaceae</taxon>
        <taxon>Musa</taxon>
    </lineage>
</organism>